<accession>A0A8T1AZA4</accession>
<comment type="caution">
    <text evidence="2">The sequence shown here is derived from an EMBL/GenBank/DDBJ whole genome shotgun (WGS) entry which is preliminary data.</text>
</comment>
<evidence type="ECO:0000313" key="2">
    <source>
        <dbReference type="EMBL" id="KAG2890567.1"/>
    </source>
</evidence>
<dbReference type="EMBL" id="RCMV01001746">
    <property type="protein sequence ID" value="KAG3207128.1"/>
    <property type="molecule type" value="Genomic_DNA"/>
</dbReference>
<feature type="region of interest" description="Disordered" evidence="1">
    <location>
        <begin position="1"/>
        <end position="37"/>
    </location>
</feature>
<feature type="compositionally biased region" description="Acidic residues" evidence="1">
    <location>
        <begin position="1"/>
        <end position="11"/>
    </location>
</feature>
<protein>
    <submittedName>
        <fullName evidence="2">Uncharacterized protein</fullName>
    </submittedName>
</protein>
<gene>
    <name evidence="2" type="ORF">PC117_g24439</name>
    <name evidence="3" type="ORF">PC129_g21518</name>
</gene>
<sequence length="37" mass="3915">MTTPGPDEETKEAEISTSPSDEECKDGDLDTAEGTLD</sequence>
<evidence type="ECO:0000313" key="4">
    <source>
        <dbReference type="Proteomes" id="UP000736787"/>
    </source>
</evidence>
<dbReference type="AlphaFoldDB" id="A0A8T1AZA4"/>
<evidence type="ECO:0000313" key="3">
    <source>
        <dbReference type="EMBL" id="KAG3207128.1"/>
    </source>
</evidence>
<feature type="compositionally biased region" description="Acidic residues" evidence="1">
    <location>
        <begin position="20"/>
        <end position="37"/>
    </location>
</feature>
<name>A0A8T1AZA4_9STRA</name>
<dbReference type="Proteomes" id="UP000736787">
    <property type="component" value="Unassembled WGS sequence"/>
</dbReference>
<reference evidence="2" key="1">
    <citation type="submission" date="2018-10" db="EMBL/GenBank/DDBJ databases">
        <title>Effector identification in a new, highly contiguous assembly of the strawberry crown rot pathogen Phytophthora cactorum.</title>
        <authorList>
            <person name="Armitage A.D."/>
            <person name="Nellist C.F."/>
            <person name="Bates H."/>
            <person name="Vickerstaff R.J."/>
            <person name="Harrison R.J."/>
        </authorList>
    </citation>
    <scope>NUCLEOTIDE SEQUENCE</scope>
    <source>
        <strain evidence="2">4040</strain>
        <strain evidence="3">P421</strain>
    </source>
</reference>
<organism evidence="2 4">
    <name type="scientific">Phytophthora cactorum</name>
    <dbReference type="NCBI Taxonomy" id="29920"/>
    <lineage>
        <taxon>Eukaryota</taxon>
        <taxon>Sar</taxon>
        <taxon>Stramenopiles</taxon>
        <taxon>Oomycota</taxon>
        <taxon>Peronosporomycetes</taxon>
        <taxon>Peronosporales</taxon>
        <taxon>Peronosporaceae</taxon>
        <taxon>Phytophthora</taxon>
    </lineage>
</organism>
<dbReference type="EMBL" id="RCMK01001643">
    <property type="protein sequence ID" value="KAG2890567.1"/>
    <property type="molecule type" value="Genomic_DNA"/>
</dbReference>
<proteinExistence type="predicted"/>
<evidence type="ECO:0000256" key="1">
    <source>
        <dbReference type="SAM" id="MobiDB-lite"/>
    </source>
</evidence>
<dbReference type="Proteomes" id="UP000760860">
    <property type="component" value="Unassembled WGS sequence"/>
</dbReference>